<organism evidence="8 9">
    <name type="scientific">Streptomyces yanii</name>
    <dbReference type="NCBI Taxonomy" id="78510"/>
    <lineage>
        <taxon>Bacteria</taxon>
        <taxon>Bacillati</taxon>
        <taxon>Actinomycetota</taxon>
        <taxon>Actinomycetes</taxon>
        <taxon>Kitasatosporales</taxon>
        <taxon>Streptomycetaceae</taxon>
        <taxon>Streptomyces</taxon>
    </lineage>
</organism>
<dbReference type="PROSITE" id="PS51257">
    <property type="entry name" value="PROKAR_LIPOPROTEIN"/>
    <property type="match status" value="1"/>
</dbReference>
<dbReference type="Proteomes" id="UP001589710">
    <property type="component" value="Unassembled WGS sequence"/>
</dbReference>
<dbReference type="RefSeq" id="WP_345518661.1">
    <property type="nucleotide sequence ID" value="NZ_BAAAXD010000047.1"/>
</dbReference>
<evidence type="ECO:0000256" key="5">
    <source>
        <dbReference type="ARBA" id="ARBA00049629"/>
    </source>
</evidence>
<dbReference type="PANTHER" id="PTHR43649">
    <property type="entry name" value="ARABINOSE-BINDING PROTEIN-RELATED"/>
    <property type="match status" value="1"/>
</dbReference>
<dbReference type="EMBL" id="JBHMCG010000117">
    <property type="protein sequence ID" value="MFB9575967.1"/>
    <property type="molecule type" value="Genomic_DNA"/>
</dbReference>
<dbReference type="InterPro" id="IPR050490">
    <property type="entry name" value="Bact_solute-bd_prot1"/>
</dbReference>
<sequence length="426" mass="44537">MHKTRIATAVSAAAVIAVAATACSGSDTTAGSDGHVTITYMLPTSWAGVPGFQENVDLWEKQTGNTVKLTPVPDANYDSLVQARLAAKSGVDVFAGQDTAKDKAAIMKPATGPWIQRLSPDIRKAITSADGKIWGTPSADGVNATGVIYNKDVFAKAGITTTPTTLAEFEADLKKVKTAGVTPLFLAGKDGWTLLQHRSAANADFLGADPQLASKLDSNKIKWNEIPGFTQEYEALAGWAEQGLTNGDVLTATYDASTTAIATGKTGAIINGTWALGAIAKANPKANIGYFLLPGADGKSTLGLQRPNLLKVATFSKAGKQAQDFLNFMIAQPQAQKFLDANPGVSAFTDVKATKASGGVADLQKLVDQGGFVLPLDQQSAIPQPQDDLIAAYQELLGKRIDVAKFGELNQKAWQNAGNKAGAAGF</sequence>
<comment type="function">
    <text evidence="5">Part of a binding-protein-dependent transport system for a sugar.</text>
</comment>
<dbReference type="Gene3D" id="3.40.190.10">
    <property type="entry name" value="Periplasmic binding protein-like II"/>
    <property type="match status" value="2"/>
</dbReference>
<evidence type="ECO:0000313" key="9">
    <source>
        <dbReference type="Proteomes" id="UP001589710"/>
    </source>
</evidence>
<proteinExistence type="inferred from homology"/>
<name>A0ABV5RDP1_9ACTN</name>
<keyword evidence="9" id="KW-1185">Reference proteome</keyword>
<feature type="chain" id="PRO_5046319308" description="Probable sugar-binding periplasmic protein" evidence="7">
    <location>
        <begin position="23"/>
        <end position="426"/>
    </location>
</feature>
<evidence type="ECO:0000256" key="6">
    <source>
        <dbReference type="ARBA" id="ARBA00049753"/>
    </source>
</evidence>
<dbReference type="SUPFAM" id="SSF53850">
    <property type="entry name" value="Periplasmic binding protein-like II"/>
    <property type="match status" value="1"/>
</dbReference>
<evidence type="ECO:0000256" key="7">
    <source>
        <dbReference type="SAM" id="SignalP"/>
    </source>
</evidence>
<reference evidence="8 9" key="1">
    <citation type="submission" date="2024-09" db="EMBL/GenBank/DDBJ databases">
        <authorList>
            <person name="Sun Q."/>
            <person name="Mori K."/>
        </authorList>
    </citation>
    <scope>NUCLEOTIDE SEQUENCE [LARGE SCALE GENOMIC DNA]</scope>
    <source>
        <strain evidence="8 9">JCM 3331</strain>
    </source>
</reference>
<evidence type="ECO:0000256" key="4">
    <source>
        <dbReference type="ARBA" id="ARBA00022729"/>
    </source>
</evidence>
<accession>A0ABV5RDP1</accession>
<feature type="signal peptide" evidence="7">
    <location>
        <begin position="1"/>
        <end position="22"/>
    </location>
</feature>
<evidence type="ECO:0000256" key="2">
    <source>
        <dbReference type="ARBA" id="ARBA00008520"/>
    </source>
</evidence>
<dbReference type="PANTHER" id="PTHR43649:SF28">
    <property type="entry name" value="BINDING PROTEIN COMPONENT OF ABC SUGAR TRANSPORTER-RELATED"/>
    <property type="match status" value="1"/>
</dbReference>
<keyword evidence="3" id="KW-0813">Transport</keyword>
<dbReference type="Pfam" id="PF01547">
    <property type="entry name" value="SBP_bac_1"/>
    <property type="match status" value="1"/>
</dbReference>
<evidence type="ECO:0000256" key="1">
    <source>
        <dbReference type="ARBA" id="ARBA00004196"/>
    </source>
</evidence>
<evidence type="ECO:0000256" key="3">
    <source>
        <dbReference type="ARBA" id="ARBA00022448"/>
    </source>
</evidence>
<comment type="caution">
    <text evidence="8">The sequence shown here is derived from an EMBL/GenBank/DDBJ whole genome shotgun (WGS) entry which is preliminary data.</text>
</comment>
<gene>
    <name evidence="8" type="ORF">ACFFTL_27695</name>
</gene>
<keyword evidence="4 7" id="KW-0732">Signal</keyword>
<dbReference type="InterPro" id="IPR006059">
    <property type="entry name" value="SBP"/>
</dbReference>
<evidence type="ECO:0000313" key="8">
    <source>
        <dbReference type="EMBL" id="MFB9575967.1"/>
    </source>
</evidence>
<comment type="subcellular location">
    <subcellularLocation>
        <location evidence="1">Cell envelope</location>
    </subcellularLocation>
</comment>
<protein>
    <recommendedName>
        <fullName evidence="6">Probable sugar-binding periplasmic protein</fullName>
    </recommendedName>
</protein>
<comment type="similarity">
    <text evidence="2">Belongs to the bacterial solute-binding protein 1 family.</text>
</comment>